<organism evidence="2 3">
    <name type="scientific">Rousettus aegyptiacus</name>
    <name type="common">Egyptian fruit bat</name>
    <name type="synonym">Pteropus aegyptiacus</name>
    <dbReference type="NCBI Taxonomy" id="9407"/>
    <lineage>
        <taxon>Eukaryota</taxon>
        <taxon>Metazoa</taxon>
        <taxon>Chordata</taxon>
        <taxon>Craniata</taxon>
        <taxon>Vertebrata</taxon>
        <taxon>Euteleostomi</taxon>
        <taxon>Mammalia</taxon>
        <taxon>Eutheria</taxon>
        <taxon>Laurasiatheria</taxon>
        <taxon>Chiroptera</taxon>
        <taxon>Yinpterochiroptera</taxon>
        <taxon>Pteropodoidea</taxon>
        <taxon>Pteropodidae</taxon>
        <taxon>Rousettinae</taxon>
        <taxon>Rousettus</taxon>
    </lineage>
</organism>
<evidence type="ECO:0000256" key="1">
    <source>
        <dbReference type="SAM" id="MobiDB-lite"/>
    </source>
</evidence>
<sequence length="168" mass="18146">MTETLIQPLSQALGEGQLQPILWVGKARSQLLSSHAVTSLFDLRIHTSLSIPGKALEGAESWRCTRDQGEQTEPEPGLKPTTPLLVSATGPLEPLSTGELLAGYSGRVVCISMVTGTVWERRLKGGQMERLFGLQGGICGASQVQTKVDWAPEVKTHLPQGEEDSLTW</sequence>
<dbReference type="AlphaFoldDB" id="A0A7J8H2A4"/>
<keyword evidence="3" id="KW-1185">Reference proteome</keyword>
<evidence type="ECO:0000313" key="2">
    <source>
        <dbReference type="EMBL" id="KAF6465969.1"/>
    </source>
</evidence>
<dbReference type="EMBL" id="JACASE010000005">
    <property type="protein sequence ID" value="KAF6465969.1"/>
    <property type="molecule type" value="Genomic_DNA"/>
</dbReference>
<accession>A0A7J8H2A4</accession>
<gene>
    <name evidence="2" type="ORF">HJG63_011312</name>
</gene>
<comment type="caution">
    <text evidence="2">The sequence shown here is derived from an EMBL/GenBank/DDBJ whole genome shotgun (WGS) entry which is preliminary data.</text>
</comment>
<feature type="region of interest" description="Disordered" evidence="1">
    <location>
        <begin position="60"/>
        <end position="85"/>
    </location>
</feature>
<dbReference type="Proteomes" id="UP000593571">
    <property type="component" value="Unassembled WGS sequence"/>
</dbReference>
<proteinExistence type="predicted"/>
<protein>
    <submittedName>
        <fullName evidence="2">Uncharacterized protein</fullName>
    </submittedName>
</protein>
<name>A0A7J8H2A4_ROUAE</name>
<evidence type="ECO:0000313" key="3">
    <source>
        <dbReference type="Proteomes" id="UP000593571"/>
    </source>
</evidence>
<reference evidence="2 3" key="1">
    <citation type="journal article" date="2020" name="Nature">
        <title>Six reference-quality genomes reveal evolution of bat adaptations.</title>
        <authorList>
            <person name="Jebb D."/>
            <person name="Huang Z."/>
            <person name="Pippel M."/>
            <person name="Hughes G.M."/>
            <person name="Lavrichenko K."/>
            <person name="Devanna P."/>
            <person name="Winkler S."/>
            <person name="Jermiin L.S."/>
            <person name="Skirmuntt E.C."/>
            <person name="Katzourakis A."/>
            <person name="Burkitt-Gray L."/>
            <person name="Ray D.A."/>
            <person name="Sullivan K.A.M."/>
            <person name="Roscito J.G."/>
            <person name="Kirilenko B.M."/>
            <person name="Davalos L.M."/>
            <person name="Corthals A.P."/>
            <person name="Power M.L."/>
            <person name="Jones G."/>
            <person name="Ransome R.D."/>
            <person name="Dechmann D.K.N."/>
            <person name="Locatelli A.G."/>
            <person name="Puechmaille S.J."/>
            <person name="Fedrigo O."/>
            <person name="Jarvis E.D."/>
            <person name="Hiller M."/>
            <person name="Vernes S.C."/>
            <person name="Myers E.W."/>
            <person name="Teeling E.C."/>
        </authorList>
    </citation>
    <scope>NUCLEOTIDE SEQUENCE [LARGE SCALE GENOMIC DNA]</scope>
    <source>
        <strain evidence="2">MRouAeg1</strain>
        <tissue evidence="2">Muscle</tissue>
    </source>
</reference>